<keyword evidence="9" id="KW-0325">Glycoprotein</keyword>
<organism evidence="10 11">
    <name type="scientific">Lithocarpus litseifolius</name>
    <dbReference type="NCBI Taxonomy" id="425828"/>
    <lineage>
        <taxon>Eukaryota</taxon>
        <taxon>Viridiplantae</taxon>
        <taxon>Streptophyta</taxon>
        <taxon>Embryophyta</taxon>
        <taxon>Tracheophyta</taxon>
        <taxon>Spermatophyta</taxon>
        <taxon>Magnoliopsida</taxon>
        <taxon>eudicotyledons</taxon>
        <taxon>Gunneridae</taxon>
        <taxon>Pentapetalae</taxon>
        <taxon>rosids</taxon>
        <taxon>fabids</taxon>
        <taxon>Fagales</taxon>
        <taxon>Fagaceae</taxon>
        <taxon>Lithocarpus</taxon>
    </lineage>
</organism>
<dbReference type="Gene3D" id="3.80.10.10">
    <property type="entry name" value="Ribonuclease Inhibitor"/>
    <property type="match status" value="1"/>
</dbReference>
<comment type="subcellular location">
    <subcellularLocation>
        <location evidence="1">Membrane</location>
        <topology evidence="1">Single-pass type I membrane protein</topology>
    </subcellularLocation>
</comment>
<dbReference type="PANTHER" id="PTHR48063">
    <property type="entry name" value="LRR RECEPTOR-LIKE KINASE"/>
    <property type="match status" value="1"/>
</dbReference>
<dbReference type="InterPro" id="IPR046956">
    <property type="entry name" value="RLP23-like"/>
</dbReference>
<dbReference type="PROSITE" id="PS51450">
    <property type="entry name" value="LRR"/>
    <property type="match status" value="1"/>
</dbReference>
<evidence type="ECO:0000256" key="3">
    <source>
        <dbReference type="ARBA" id="ARBA00022692"/>
    </source>
</evidence>
<dbReference type="InterPro" id="IPR032675">
    <property type="entry name" value="LRR_dom_sf"/>
</dbReference>
<gene>
    <name evidence="10" type="ORF">SO802_020583</name>
</gene>
<dbReference type="Pfam" id="PF00560">
    <property type="entry name" value="LRR_1"/>
    <property type="match status" value="4"/>
</dbReference>
<name>A0AAW2CEW6_9ROSI</name>
<dbReference type="EMBL" id="JAZDWU010000007">
    <property type="protein sequence ID" value="KAK9995897.1"/>
    <property type="molecule type" value="Genomic_DNA"/>
</dbReference>
<comment type="caution">
    <text evidence="10">The sequence shown here is derived from an EMBL/GenBank/DDBJ whole genome shotgun (WGS) entry which is preliminary data.</text>
</comment>
<evidence type="ECO:0000256" key="9">
    <source>
        <dbReference type="ARBA" id="ARBA00023180"/>
    </source>
</evidence>
<keyword evidence="8" id="KW-0675">Receptor</keyword>
<keyword evidence="4" id="KW-0732">Signal</keyword>
<keyword evidence="5" id="KW-0677">Repeat</keyword>
<evidence type="ECO:0000313" key="11">
    <source>
        <dbReference type="Proteomes" id="UP001459277"/>
    </source>
</evidence>
<keyword evidence="3" id="KW-0812">Transmembrane</keyword>
<evidence type="ECO:0000256" key="1">
    <source>
        <dbReference type="ARBA" id="ARBA00004479"/>
    </source>
</evidence>
<keyword evidence="6" id="KW-1133">Transmembrane helix</keyword>
<dbReference type="AlphaFoldDB" id="A0AAW2CEW6"/>
<sequence length="221" mass="24636">MILNLLSNNFYGQIPDELCALTSLQILDLSHNKLFGSIPKCVNNFITMARNNNLDYPIAFIFPSLNYSYGPIEGELLVIKGKSLEYSTTLRLVNIIDLSNNNLLGEIPKEVASLQGRQSLNLSFNILTRRIPENIGDMRSIESIDFSINQLSGQIPQSMSSLAFLSHLNLSNNNLIGRIPSSTQLQNLRASNFFGNKLCGPPLTDNCTINYVKPNIENKRS</sequence>
<dbReference type="PRINTS" id="PR00019">
    <property type="entry name" value="LEURICHRPT"/>
</dbReference>
<evidence type="ECO:0000256" key="2">
    <source>
        <dbReference type="ARBA" id="ARBA00022614"/>
    </source>
</evidence>
<dbReference type="Proteomes" id="UP001459277">
    <property type="component" value="Unassembled WGS sequence"/>
</dbReference>
<evidence type="ECO:0000256" key="5">
    <source>
        <dbReference type="ARBA" id="ARBA00022737"/>
    </source>
</evidence>
<dbReference type="InterPro" id="IPR001611">
    <property type="entry name" value="Leu-rich_rpt"/>
</dbReference>
<keyword evidence="11" id="KW-1185">Reference proteome</keyword>
<dbReference type="SUPFAM" id="SSF52058">
    <property type="entry name" value="L domain-like"/>
    <property type="match status" value="1"/>
</dbReference>
<proteinExistence type="predicted"/>
<dbReference type="FunFam" id="3.80.10.10:FF:000383">
    <property type="entry name" value="Leucine-rich repeat receptor protein kinase EMS1"/>
    <property type="match status" value="1"/>
</dbReference>
<accession>A0AAW2CEW6</accession>
<evidence type="ECO:0000256" key="4">
    <source>
        <dbReference type="ARBA" id="ARBA00022729"/>
    </source>
</evidence>
<dbReference type="PANTHER" id="PTHR48063:SF98">
    <property type="entry name" value="LRR RECEPTOR-LIKE SERINE_THREONINE-PROTEIN KINASE FLS2"/>
    <property type="match status" value="1"/>
</dbReference>
<evidence type="ECO:0000313" key="10">
    <source>
        <dbReference type="EMBL" id="KAK9995897.1"/>
    </source>
</evidence>
<keyword evidence="7" id="KW-0472">Membrane</keyword>
<evidence type="ECO:0000256" key="7">
    <source>
        <dbReference type="ARBA" id="ARBA00023136"/>
    </source>
</evidence>
<evidence type="ECO:0000256" key="6">
    <source>
        <dbReference type="ARBA" id="ARBA00022989"/>
    </source>
</evidence>
<protein>
    <submittedName>
        <fullName evidence="10">Uncharacterized protein</fullName>
    </submittedName>
</protein>
<dbReference type="GO" id="GO:0016020">
    <property type="term" value="C:membrane"/>
    <property type="evidence" value="ECO:0007669"/>
    <property type="project" value="UniProtKB-SubCell"/>
</dbReference>
<evidence type="ECO:0000256" key="8">
    <source>
        <dbReference type="ARBA" id="ARBA00023170"/>
    </source>
</evidence>
<reference evidence="10 11" key="1">
    <citation type="submission" date="2024-01" db="EMBL/GenBank/DDBJ databases">
        <title>A telomere-to-telomere, gap-free genome of sweet tea (Lithocarpus litseifolius).</title>
        <authorList>
            <person name="Zhou J."/>
        </authorList>
    </citation>
    <scope>NUCLEOTIDE SEQUENCE [LARGE SCALE GENOMIC DNA]</scope>
    <source>
        <strain evidence="10">Zhou-2022a</strain>
        <tissue evidence="10">Leaf</tissue>
    </source>
</reference>
<keyword evidence="2" id="KW-0433">Leucine-rich repeat</keyword>